<keyword evidence="3" id="KW-1185">Reference proteome</keyword>
<reference evidence="2" key="3">
    <citation type="submission" date="2025-09" db="UniProtKB">
        <authorList>
            <consortium name="Ensembl"/>
        </authorList>
    </citation>
    <scope>IDENTIFICATION</scope>
</reference>
<feature type="compositionally biased region" description="Polar residues" evidence="1">
    <location>
        <begin position="188"/>
        <end position="206"/>
    </location>
</feature>
<organism evidence="2 3">
    <name type="scientific">Oncorhynchus mykiss</name>
    <name type="common">Rainbow trout</name>
    <name type="synonym">Salmo gairdneri</name>
    <dbReference type="NCBI Taxonomy" id="8022"/>
    <lineage>
        <taxon>Eukaryota</taxon>
        <taxon>Metazoa</taxon>
        <taxon>Chordata</taxon>
        <taxon>Craniata</taxon>
        <taxon>Vertebrata</taxon>
        <taxon>Euteleostomi</taxon>
        <taxon>Actinopterygii</taxon>
        <taxon>Neopterygii</taxon>
        <taxon>Teleostei</taxon>
        <taxon>Protacanthopterygii</taxon>
        <taxon>Salmoniformes</taxon>
        <taxon>Salmonidae</taxon>
        <taxon>Salmoninae</taxon>
        <taxon>Oncorhynchus</taxon>
    </lineage>
</organism>
<evidence type="ECO:0000313" key="3">
    <source>
        <dbReference type="Proteomes" id="UP000694395"/>
    </source>
</evidence>
<evidence type="ECO:0000256" key="1">
    <source>
        <dbReference type="SAM" id="MobiDB-lite"/>
    </source>
</evidence>
<dbReference type="GO" id="GO:0042754">
    <property type="term" value="P:negative regulation of circadian rhythm"/>
    <property type="evidence" value="ECO:0007669"/>
    <property type="project" value="InterPro"/>
</dbReference>
<evidence type="ECO:0000313" key="2">
    <source>
        <dbReference type="Ensembl" id="ENSOMYP00000044139.1"/>
    </source>
</evidence>
<feature type="compositionally biased region" description="Low complexity" evidence="1">
    <location>
        <begin position="149"/>
        <end position="159"/>
    </location>
</feature>
<dbReference type="GeneID" id="110505570"/>
<feature type="compositionally biased region" description="Basic and acidic residues" evidence="1">
    <location>
        <begin position="160"/>
        <end position="169"/>
    </location>
</feature>
<dbReference type="KEGG" id="omy:110505570"/>
<dbReference type="CTD" id="100535864"/>
<sequence length="398" mass="43517">MTRSGHDSHGIFTVAVELLPQAVISLLPLQIFPKLLFKILAQKENKGGGVSINVLFCFVFFSFPDASSGYQNVMDQTDSEDMVRSPGPQVAVAGGSFPGLSPMIIMNNIVLNLPSPMSPVVKPWGFPSSLEILPQSQVILLHPMVPNGSNNISNNISPKRSSDKHRDSKNNYLPILKSYPKIAPHPGESSSRRQGASSAERGSSTPGYHGRRNRWYRHHGDKLYSSHSPQPRPLTPLQTVATIEVVDKQTQLASSQKLPIPQFLGMPHSLGTEATAVVSNKCAPVSEASSCQGDNDRCQDGLSTDNNKGKRFSNTYNILSNSGLLGITLRIKELIRQNRRTQGHLKQLQEQTDLFVEALGSGDPLVWTRLQLTLQVDTDPARAEEGQCQAMDPQVILA</sequence>
<reference evidence="2" key="1">
    <citation type="submission" date="2020-07" db="EMBL/GenBank/DDBJ databases">
        <title>A long reads based de novo assembly of the rainbow trout Arlee double haploid line genome.</title>
        <authorList>
            <person name="Gao G."/>
            <person name="Palti Y."/>
        </authorList>
    </citation>
    <scope>NUCLEOTIDE SEQUENCE [LARGE SCALE GENOMIC DNA]</scope>
</reference>
<dbReference type="RefSeq" id="XP_021440553.1">
    <property type="nucleotide sequence ID" value="XM_021584878.2"/>
</dbReference>
<reference evidence="2" key="2">
    <citation type="submission" date="2025-08" db="UniProtKB">
        <authorList>
            <consortium name="Ensembl"/>
        </authorList>
    </citation>
    <scope>IDENTIFICATION</scope>
</reference>
<dbReference type="PANTHER" id="PTHR34648">
    <property type="entry name" value="CLOCK-INTERACTING PACEMAKER"/>
    <property type="match status" value="1"/>
</dbReference>
<dbReference type="Pfam" id="PF15800">
    <property type="entry name" value="CiPC"/>
    <property type="match status" value="1"/>
</dbReference>
<dbReference type="GeneTree" id="ENSGT00510000048522"/>
<dbReference type="Ensembl" id="ENSOMYT00000048068.2">
    <property type="protein sequence ID" value="ENSOMYP00000044139.1"/>
    <property type="gene ID" value="ENSOMYG00000020239.2"/>
</dbReference>
<protein>
    <submittedName>
        <fullName evidence="2">CLOCK-interacting pacemaker a</fullName>
    </submittedName>
</protein>
<dbReference type="Proteomes" id="UP000694395">
    <property type="component" value="Chromosome 25"/>
</dbReference>
<accession>A0A8C7QXU5</accession>
<proteinExistence type="predicted"/>
<dbReference type="GO" id="GO:0045892">
    <property type="term" value="P:negative regulation of DNA-templated transcription"/>
    <property type="evidence" value="ECO:0007669"/>
    <property type="project" value="InterPro"/>
</dbReference>
<name>A0A8C7QXU5_ONCMY</name>
<dbReference type="PANTHER" id="PTHR34648:SF6">
    <property type="entry name" value="CLOCK-INTERACTING PACEMAKER-RELATED"/>
    <property type="match status" value="1"/>
</dbReference>
<dbReference type="OrthoDB" id="6374619at2759"/>
<feature type="region of interest" description="Disordered" evidence="1">
    <location>
        <begin position="149"/>
        <end position="214"/>
    </location>
</feature>
<dbReference type="GO" id="GO:0005634">
    <property type="term" value="C:nucleus"/>
    <property type="evidence" value="ECO:0007669"/>
    <property type="project" value="TreeGrafter"/>
</dbReference>
<dbReference type="AlphaFoldDB" id="A0A8C7QXU5"/>
<dbReference type="InterPro" id="IPR031602">
    <property type="entry name" value="CIPC"/>
</dbReference>